<dbReference type="PANTHER" id="PTHR12526:SF630">
    <property type="entry name" value="GLYCOSYLTRANSFERASE"/>
    <property type="match status" value="1"/>
</dbReference>
<accession>A0A5K7XH06</accession>
<dbReference type="Proteomes" id="UP000326837">
    <property type="component" value="Chromosome"/>
</dbReference>
<dbReference type="InterPro" id="IPR028098">
    <property type="entry name" value="Glyco_trans_4-like_N"/>
</dbReference>
<dbReference type="RefSeq" id="WP_152099265.1">
    <property type="nucleotide sequence ID" value="NZ_AP021861.1"/>
</dbReference>
<feature type="domain" description="Glycosyl transferase family 1" evidence="2">
    <location>
        <begin position="184"/>
        <end position="349"/>
    </location>
</feature>
<dbReference type="KEGG" id="lpav:PLANPX_3125"/>
<reference evidence="5" key="1">
    <citation type="submission" date="2019-10" db="EMBL/GenBank/DDBJ databases">
        <title>Lacipirellula parvula gen. nov., sp. nov., representing a lineage of planctomycetes widespread in freshwater anoxic habitats, and description of the family Lacipirellulaceae.</title>
        <authorList>
            <person name="Dedysh S.N."/>
            <person name="Kulichevskaya I.S."/>
            <person name="Beletsky A.V."/>
            <person name="Rakitin A.L."/>
            <person name="Mardanov A.V."/>
            <person name="Ivanova A.A."/>
            <person name="Saltykova V.X."/>
            <person name="Rijpstra W.I.C."/>
            <person name="Sinninghe Damste J.S."/>
            <person name="Ravin N.V."/>
        </authorList>
    </citation>
    <scope>NUCLEOTIDE SEQUENCE [LARGE SCALE GENOMIC DNA]</scope>
    <source>
        <strain evidence="5">PX69</strain>
    </source>
</reference>
<dbReference type="AlphaFoldDB" id="A0A5K7XH06"/>
<evidence type="ECO:0000259" key="3">
    <source>
        <dbReference type="Pfam" id="PF13439"/>
    </source>
</evidence>
<proteinExistence type="predicted"/>
<keyword evidence="1" id="KW-0472">Membrane</keyword>
<dbReference type="Pfam" id="PF13439">
    <property type="entry name" value="Glyco_transf_4"/>
    <property type="match status" value="1"/>
</dbReference>
<dbReference type="GO" id="GO:0016757">
    <property type="term" value="F:glycosyltransferase activity"/>
    <property type="evidence" value="ECO:0007669"/>
    <property type="project" value="InterPro"/>
</dbReference>
<organism evidence="4 5">
    <name type="scientific">Lacipirellula parvula</name>
    <dbReference type="NCBI Taxonomy" id="2650471"/>
    <lineage>
        <taxon>Bacteria</taxon>
        <taxon>Pseudomonadati</taxon>
        <taxon>Planctomycetota</taxon>
        <taxon>Planctomycetia</taxon>
        <taxon>Pirellulales</taxon>
        <taxon>Lacipirellulaceae</taxon>
        <taxon>Lacipirellula</taxon>
    </lineage>
</organism>
<dbReference type="Pfam" id="PF00534">
    <property type="entry name" value="Glycos_transf_1"/>
    <property type="match status" value="1"/>
</dbReference>
<name>A0A5K7XH06_9BACT</name>
<evidence type="ECO:0000313" key="5">
    <source>
        <dbReference type="Proteomes" id="UP000326837"/>
    </source>
</evidence>
<keyword evidence="5" id="KW-1185">Reference proteome</keyword>
<keyword evidence="4" id="KW-0808">Transferase</keyword>
<feature type="transmembrane region" description="Helical" evidence="1">
    <location>
        <begin position="12"/>
        <end position="32"/>
    </location>
</feature>
<feature type="domain" description="Glycosyltransferase subfamily 4-like N-terminal" evidence="3">
    <location>
        <begin position="21"/>
        <end position="176"/>
    </location>
</feature>
<dbReference type="Gene3D" id="3.40.50.2000">
    <property type="entry name" value="Glycogen Phosphorylase B"/>
    <property type="match status" value="2"/>
</dbReference>
<dbReference type="InterPro" id="IPR001296">
    <property type="entry name" value="Glyco_trans_1"/>
</dbReference>
<dbReference type="PANTHER" id="PTHR12526">
    <property type="entry name" value="GLYCOSYLTRANSFERASE"/>
    <property type="match status" value="1"/>
</dbReference>
<keyword evidence="1" id="KW-1133">Transmembrane helix</keyword>
<sequence>METVERSKPLRVLFLLTSMPVGGAETLLVNLVRRLDRKRFAPEIVCLKEPGPLGEMLAAEMPVHHDLLACKYDVRILPRLWSLMRRPQADAVVTVGAGDKMFWGRLAAYLAGVPVVASALHSTGWPDGVGRLNRMLTRITDAFIGVADAHAVHLVQNERFPTAKVNTIYNGVDCERFSPQDATPIRNELGIAADAPVVGILAALRPEKNHELFLHGAAAIRQTLQAAQFIVVGDGPKRNELQMLAKKLGLAEAVHFVGSRSDVPALLAACSVVALTSHNEASPVSILEALACGVPVVASNVGSVRETVVDGVTGRLFAPGDEGAFVGATVELLQNQEEARRLGEEGRRRVEARWSLEAMVRGYEELIERIFVSKQVAKLAPALATDDDEGPSTLPFLTGVLPRRNAKGTM</sequence>
<protein>
    <submittedName>
        <fullName evidence="4">Putative hexosyltransferase</fullName>
    </submittedName>
</protein>
<evidence type="ECO:0000256" key="1">
    <source>
        <dbReference type="SAM" id="Phobius"/>
    </source>
</evidence>
<dbReference type="EMBL" id="AP021861">
    <property type="protein sequence ID" value="BBO33513.1"/>
    <property type="molecule type" value="Genomic_DNA"/>
</dbReference>
<keyword evidence="1" id="KW-0812">Transmembrane</keyword>
<gene>
    <name evidence="4" type="ORF">PLANPX_3125</name>
</gene>
<evidence type="ECO:0000259" key="2">
    <source>
        <dbReference type="Pfam" id="PF00534"/>
    </source>
</evidence>
<evidence type="ECO:0000313" key="4">
    <source>
        <dbReference type="EMBL" id="BBO33513.1"/>
    </source>
</evidence>
<dbReference type="SUPFAM" id="SSF53756">
    <property type="entry name" value="UDP-Glycosyltransferase/glycogen phosphorylase"/>
    <property type="match status" value="1"/>
</dbReference>